<gene>
    <name evidence="2" type="ORF">L596_019381</name>
</gene>
<comment type="caution">
    <text evidence="2">The sequence shown here is derived from an EMBL/GenBank/DDBJ whole genome shotgun (WGS) entry which is preliminary data.</text>
</comment>
<dbReference type="EMBL" id="AZBU02000006">
    <property type="protein sequence ID" value="TKR71848.1"/>
    <property type="molecule type" value="Genomic_DNA"/>
</dbReference>
<reference evidence="2 3" key="2">
    <citation type="journal article" date="2019" name="G3 (Bethesda)">
        <title>Hybrid Assembly of the Genome of the Entomopathogenic Nematode Steinernema carpocapsae Identifies the X-Chromosome.</title>
        <authorList>
            <person name="Serra L."/>
            <person name="Macchietto M."/>
            <person name="Macias-Munoz A."/>
            <person name="McGill C.J."/>
            <person name="Rodriguez I.M."/>
            <person name="Rodriguez B."/>
            <person name="Murad R."/>
            <person name="Mortazavi A."/>
        </authorList>
    </citation>
    <scope>NUCLEOTIDE SEQUENCE [LARGE SCALE GENOMIC DNA]</scope>
    <source>
        <strain evidence="2 3">ALL</strain>
    </source>
</reference>
<feature type="transmembrane region" description="Helical" evidence="1">
    <location>
        <begin position="90"/>
        <end position="109"/>
    </location>
</feature>
<reference evidence="2 3" key="1">
    <citation type="journal article" date="2015" name="Genome Biol.">
        <title>Comparative genomics of Steinernema reveals deeply conserved gene regulatory networks.</title>
        <authorList>
            <person name="Dillman A.R."/>
            <person name="Macchietto M."/>
            <person name="Porter C.F."/>
            <person name="Rogers A."/>
            <person name="Williams B."/>
            <person name="Antoshechkin I."/>
            <person name="Lee M.M."/>
            <person name="Goodwin Z."/>
            <person name="Lu X."/>
            <person name="Lewis E.E."/>
            <person name="Goodrich-Blair H."/>
            <person name="Stock S.P."/>
            <person name="Adams B.J."/>
            <person name="Sternberg P.W."/>
            <person name="Mortazavi A."/>
        </authorList>
    </citation>
    <scope>NUCLEOTIDE SEQUENCE [LARGE SCALE GENOMIC DNA]</scope>
    <source>
        <strain evidence="2 3">ALL</strain>
    </source>
</reference>
<evidence type="ECO:0000256" key="1">
    <source>
        <dbReference type="SAM" id="Phobius"/>
    </source>
</evidence>
<evidence type="ECO:0000313" key="3">
    <source>
        <dbReference type="Proteomes" id="UP000298663"/>
    </source>
</evidence>
<protein>
    <submittedName>
        <fullName evidence="2">Uncharacterized protein</fullName>
    </submittedName>
</protein>
<evidence type="ECO:0000313" key="2">
    <source>
        <dbReference type="EMBL" id="TKR71848.1"/>
    </source>
</evidence>
<sequence length="144" mass="16564">MIASWIIYAIVLGTNLGFKINYKADVLRTVMGAKGMPPVLCEIYDTSFYISMGTVVMTPISYVVVVIAIFKQYQGEGIKQALIKQRQILIYAFVRFIFNLFDITITEYGRDLVPETHIAEYLILLFYVFDNLVLPPMLYLMVNR</sequence>
<feature type="transmembrane region" description="Helical" evidence="1">
    <location>
        <begin position="121"/>
        <end position="142"/>
    </location>
</feature>
<accession>A0A4U5MQJ2</accession>
<dbReference type="AlphaFoldDB" id="A0A4U5MQJ2"/>
<keyword evidence="1" id="KW-0812">Transmembrane</keyword>
<proteinExistence type="predicted"/>
<keyword evidence="1" id="KW-1133">Transmembrane helix</keyword>
<keyword evidence="3" id="KW-1185">Reference proteome</keyword>
<name>A0A4U5MQJ2_STECR</name>
<dbReference type="Proteomes" id="UP000298663">
    <property type="component" value="Unassembled WGS sequence"/>
</dbReference>
<keyword evidence="1" id="KW-0472">Membrane</keyword>
<organism evidence="2 3">
    <name type="scientific">Steinernema carpocapsae</name>
    <name type="common">Entomopathogenic nematode</name>
    <dbReference type="NCBI Taxonomy" id="34508"/>
    <lineage>
        <taxon>Eukaryota</taxon>
        <taxon>Metazoa</taxon>
        <taxon>Ecdysozoa</taxon>
        <taxon>Nematoda</taxon>
        <taxon>Chromadorea</taxon>
        <taxon>Rhabditida</taxon>
        <taxon>Tylenchina</taxon>
        <taxon>Panagrolaimomorpha</taxon>
        <taxon>Strongyloidoidea</taxon>
        <taxon>Steinernematidae</taxon>
        <taxon>Steinernema</taxon>
    </lineage>
</organism>
<feature type="transmembrane region" description="Helical" evidence="1">
    <location>
        <begin position="48"/>
        <end position="70"/>
    </location>
</feature>